<comment type="caution">
    <text evidence="2">The sequence shown here is derived from an EMBL/GenBank/DDBJ whole genome shotgun (WGS) entry which is preliminary data.</text>
</comment>
<evidence type="ECO:0000256" key="1">
    <source>
        <dbReference type="SAM" id="MobiDB-lite"/>
    </source>
</evidence>
<proteinExistence type="predicted"/>
<protein>
    <submittedName>
        <fullName evidence="2">Uncharacterized protein</fullName>
    </submittedName>
</protein>
<dbReference type="Proteomes" id="UP001500957">
    <property type="component" value="Unassembled WGS sequence"/>
</dbReference>
<accession>A0ABN1H1L9</accession>
<dbReference type="EMBL" id="BAAAHE010000026">
    <property type="protein sequence ID" value="GAA0626486.1"/>
    <property type="molecule type" value="Genomic_DNA"/>
</dbReference>
<gene>
    <name evidence="2" type="ORF">GCM10009547_32450</name>
</gene>
<organism evidence="2 3">
    <name type="scientific">Sporichthya brevicatena</name>
    <dbReference type="NCBI Taxonomy" id="171442"/>
    <lineage>
        <taxon>Bacteria</taxon>
        <taxon>Bacillati</taxon>
        <taxon>Actinomycetota</taxon>
        <taxon>Actinomycetes</taxon>
        <taxon>Sporichthyales</taxon>
        <taxon>Sporichthyaceae</taxon>
        <taxon>Sporichthya</taxon>
    </lineage>
</organism>
<reference evidence="2 3" key="1">
    <citation type="journal article" date="2019" name="Int. J. Syst. Evol. Microbiol.">
        <title>The Global Catalogue of Microorganisms (GCM) 10K type strain sequencing project: providing services to taxonomists for standard genome sequencing and annotation.</title>
        <authorList>
            <consortium name="The Broad Institute Genomics Platform"/>
            <consortium name="The Broad Institute Genome Sequencing Center for Infectious Disease"/>
            <person name="Wu L."/>
            <person name="Ma J."/>
        </authorList>
    </citation>
    <scope>NUCLEOTIDE SEQUENCE [LARGE SCALE GENOMIC DNA]</scope>
    <source>
        <strain evidence="2 3">JCM 10671</strain>
    </source>
</reference>
<name>A0ABN1H1L9_9ACTN</name>
<feature type="region of interest" description="Disordered" evidence="1">
    <location>
        <begin position="75"/>
        <end position="94"/>
    </location>
</feature>
<sequence length="117" mass="12676">MHVAGVIGVVVTDEEPAHVFRLDEGEDVLEPTLAVGGLTRVDDDGLATADDHRVQGNAHRRGPFALVVVNEERLGGDAGGGETGLRQDGGDHGKPHRIRMPSWYWSTMKECQCHVKI</sequence>
<evidence type="ECO:0000313" key="2">
    <source>
        <dbReference type="EMBL" id="GAA0626486.1"/>
    </source>
</evidence>
<evidence type="ECO:0000313" key="3">
    <source>
        <dbReference type="Proteomes" id="UP001500957"/>
    </source>
</evidence>
<keyword evidence="3" id="KW-1185">Reference proteome</keyword>